<dbReference type="CDD" id="cd05826">
    <property type="entry name" value="Sortase_B"/>
    <property type="match status" value="1"/>
</dbReference>
<dbReference type="EC" id="3.4.22.71" evidence="6 7"/>
<dbReference type="Pfam" id="PF04203">
    <property type="entry name" value="Sortase"/>
    <property type="match status" value="1"/>
</dbReference>
<dbReference type="EMBL" id="JMQC01000008">
    <property type="protein sequence ID" value="KFN01162.1"/>
    <property type="molecule type" value="Genomic_DNA"/>
</dbReference>
<sequence>MSSKKEKKKNSYFQRLLTVAFLGIFFYSMYELGGIFMDYYENRKVMAEAQDIYQRSPMEEKSSDGSIRAQFQALQKINPEIVGWITMDDTQINYPIVQAKDNDYYLYRNYRGEDMRAGSIFMDHRNDVESQNRNTILYGHRMKDGSMFGSLKKMLEEDFFMSHRKLYYDTLFEGYDIEVFSVYTTTTDFYYIETDFKNDEDYTSFLEKIKEKSLYKTDTKVTANDQILTLSTCDYALDSEAGRLVVHAKLVKRS</sequence>
<keyword evidence="1 6" id="KW-0378">Hydrolase</keyword>
<keyword evidence="5" id="KW-0812">Transmembrane</keyword>
<feature type="transmembrane region" description="Helical" evidence="5">
    <location>
        <begin position="12"/>
        <end position="30"/>
    </location>
</feature>
<dbReference type="NCBIfam" id="TIGR03064">
    <property type="entry name" value="sortase_srtB"/>
    <property type="match status" value="1"/>
</dbReference>
<protein>
    <submittedName>
        <fullName evidence="6">Sortase, SrtB family</fullName>
    </submittedName>
    <submittedName>
        <fullName evidence="7">SrtB family sortase</fullName>
        <ecNumber evidence="6 7">3.4.22.71</ecNumber>
    </submittedName>
</protein>
<name>A0A090YSF5_9BACI</name>
<dbReference type="Gene3D" id="2.40.260.10">
    <property type="entry name" value="Sortase"/>
    <property type="match status" value="1"/>
</dbReference>
<dbReference type="STRING" id="1405.B7492_24175"/>
<dbReference type="InterPro" id="IPR015986">
    <property type="entry name" value="SrtB_Firmicute"/>
</dbReference>
<dbReference type="AlphaFoldDB" id="A0A090YSF5"/>
<feature type="active site" description="Proton donor/acceptor" evidence="4">
    <location>
        <position position="140"/>
    </location>
</feature>
<evidence type="ECO:0000313" key="6">
    <source>
        <dbReference type="EMBL" id="KFN01162.1"/>
    </source>
</evidence>
<evidence type="ECO:0000256" key="4">
    <source>
        <dbReference type="PIRSR" id="PIRSR605754-1"/>
    </source>
</evidence>
<evidence type="ECO:0000313" key="9">
    <source>
        <dbReference type="Proteomes" id="UP000264294"/>
    </source>
</evidence>
<feature type="site" description="Transition state stabilizer" evidence="3">
    <location>
        <position position="243"/>
    </location>
</feature>
<keyword evidence="5" id="KW-1133">Transmembrane helix</keyword>
<proteinExistence type="predicted"/>
<comment type="caution">
    <text evidence="6">The sequence shown here is derived from an EMBL/GenBank/DDBJ whole genome shotgun (WGS) entry which is preliminary data.</text>
</comment>
<gene>
    <name evidence="6" type="primary">srtB</name>
    <name evidence="7" type="ORF">D0U04_15545</name>
    <name evidence="6" type="ORF">DJ93_1562</name>
</gene>
<dbReference type="InterPro" id="IPR005754">
    <property type="entry name" value="Sortase"/>
</dbReference>
<evidence type="ECO:0000313" key="8">
    <source>
        <dbReference type="Proteomes" id="UP000029389"/>
    </source>
</evidence>
<reference evidence="7 9" key="2">
    <citation type="submission" date="2018-08" db="EMBL/GenBank/DDBJ databases">
        <title>Bacillus clarus sp. nov. strain PS00077A.</title>
        <authorList>
            <person name="Mendez Acevedo M."/>
            <person name="Carroll L."/>
            <person name="Mukherjee M."/>
            <person name="Wiedmann M."/>
            <person name="Kovac J."/>
        </authorList>
    </citation>
    <scope>NUCLEOTIDE SEQUENCE [LARGE SCALE GENOMIC DNA]</scope>
    <source>
        <strain evidence="7 9">PS00077A</strain>
    </source>
</reference>
<feature type="active site" description="Acyl-thioester intermediate" evidence="2">
    <location>
        <position position="233"/>
    </location>
</feature>
<evidence type="ECO:0000256" key="5">
    <source>
        <dbReference type="SAM" id="Phobius"/>
    </source>
</evidence>
<dbReference type="Proteomes" id="UP000029389">
    <property type="component" value="Unassembled WGS sequence"/>
</dbReference>
<organism evidence="6 8">
    <name type="scientific">Bacillus clarus</name>
    <dbReference type="NCBI Taxonomy" id="2338372"/>
    <lineage>
        <taxon>Bacteria</taxon>
        <taxon>Bacillati</taxon>
        <taxon>Bacillota</taxon>
        <taxon>Bacilli</taxon>
        <taxon>Bacillales</taxon>
        <taxon>Bacillaceae</taxon>
        <taxon>Bacillus</taxon>
        <taxon>Bacillus cereus group</taxon>
    </lineage>
</organism>
<dbReference type="Proteomes" id="UP000264294">
    <property type="component" value="Unassembled WGS sequence"/>
</dbReference>
<evidence type="ECO:0000256" key="1">
    <source>
        <dbReference type="ARBA" id="ARBA00022801"/>
    </source>
</evidence>
<reference evidence="6 8" key="1">
    <citation type="submission" date="2014-04" db="EMBL/GenBank/DDBJ databases">
        <authorList>
            <person name="Bishop-Lilly K.A."/>
            <person name="Broomall S.M."/>
            <person name="Chain P.S."/>
            <person name="Chertkov O."/>
            <person name="Coyne S.R."/>
            <person name="Daligault H.E."/>
            <person name="Davenport K.W."/>
            <person name="Erkkila T."/>
            <person name="Frey K.G."/>
            <person name="Gibbons H.S."/>
            <person name="Gu W."/>
            <person name="Jaissle J."/>
            <person name="Johnson S.L."/>
            <person name="Koroleva G.I."/>
            <person name="Ladner J.T."/>
            <person name="Lo C.-C."/>
            <person name="Minogue T.D."/>
            <person name="Munk C."/>
            <person name="Palacios G.F."/>
            <person name="Redden C.L."/>
            <person name="Rosenzweig C.N."/>
            <person name="Scholz M.B."/>
            <person name="Teshima H."/>
            <person name="Xu Y."/>
        </authorList>
    </citation>
    <scope>NUCLEOTIDE SEQUENCE [LARGE SCALE GENOMIC DNA]</scope>
    <source>
        <strain evidence="6 8">BHP</strain>
    </source>
</reference>
<dbReference type="EMBL" id="QVOD01000017">
    <property type="protein sequence ID" value="RFT66172.1"/>
    <property type="molecule type" value="Genomic_DNA"/>
</dbReference>
<dbReference type="SUPFAM" id="SSF63817">
    <property type="entry name" value="Sortase"/>
    <property type="match status" value="1"/>
</dbReference>
<dbReference type="PIRSF" id="PIRSF030150">
    <property type="entry name" value="UCP030150"/>
    <property type="match status" value="1"/>
</dbReference>
<keyword evidence="9" id="KW-1185">Reference proteome</keyword>
<dbReference type="InterPro" id="IPR023365">
    <property type="entry name" value="Sortase_dom-sf"/>
</dbReference>
<dbReference type="InterPro" id="IPR009835">
    <property type="entry name" value="SrtB"/>
</dbReference>
<evidence type="ECO:0000256" key="3">
    <source>
        <dbReference type="PIRSR" id="PIRSR030150-2"/>
    </source>
</evidence>
<dbReference type="PATRIC" id="fig|1405.8.peg.1750"/>
<keyword evidence="5" id="KW-0472">Membrane</keyword>
<evidence type="ECO:0000313" key="7">
    <source>
        <dbReference type="EMBL" id="RFT66172.1"/>
    </source>
</evidence>
<dbReference type="GO" id="GO:0016787">
    <property type="term" value="F:hydrolase activity"/>
    <property type="evidence" value="ECO:0007669"/>
    <property type="project" value="UniProtKB-KW"/>
</dbReference>
<dbReference type="RefSeq" id="WP_042980198.1">
    <property type="nucleotide sequence ID" value="NZ_JMQC01000008.1"/>
</dbReference>
<accession>A0A090YSF5</accession>
<evidence type="ECO:0000256" key="2">
    <source>
        <dbReference type="PIRSR" id="PIRSR030150-1"/>
    </source>
</evidence>